<evidence type="ECO:0000313" key="1">
    <source>
        <dbReference type="EMBL" id="AIF00517.1"/>
    </source>
</evidence>
<name>A0A075GEW1_9ARCH</name>
<dbReference type="EMBL" id="KF900594">
    <property type="protein sequence ID" value="AIF00517.1"/>
    <property type="molecule type" value="Genomic_DNA"/>
</dbReference>
<accession>A0A075GEW1</accession>
<protein>
    <submittedName>
        <fullName evidence="1">Uncharacterized protein</fullName>
    </submittedName>
</protein>
<reference evidence="1" key="1">
    <citation type="journal article" date="2014" name="Genome Biol. Evol.">
        <title>Pangenome evidence for extensive interdomain horizontal transfer affecting lineage core and shell genes in uncultured planktonic thaumarchaeota and euryarchaeota.</title>
        <authorList>
            <person name="Deschamps P."/>
            <person name="Zivanovic Y."/>
            <person name="Moreira D."/>
            <person name="Rodriguez-Valera F."/>
            <person name="Lopez-Garcia P."/>
        </authorList>
    </citation>
    <scope>NUCLEOTIDE SEQUENCE</scope>
</reference>
<sequence length="445" mass="50649">MRYLLLSVLVVCMIGVIIPNVFAQDSEIPAWIKNNAGWWADGQIDDSSFLQGVQYLIKEGIMVIPITETSDSSGSEGVPAWVKNNAGWWADGQIDDNTFVSAIQYLIKAGIIVVEQEQTQPTVSDKEIQKLANEIRNCDMSKYYGTLAYPVSSNCVFPSDDRESTYIDSLPKTMISTYYVICDTDCNLSLYEHYDVENRLEKFQNESQHKQIFDAYLSITPKQILDDLAYVSFTVGTTGYGSVTTLNSSADLVFQLEFVQPRFIHCKIESSGLCNYPDGSVSKVTISSVMIHENAHMLGFSSTQSDSDFYNQFTSLTEIRKILQEKKSSCAPNYYTHGSGCMNDNSYENLFFQKFWAHIYSDHKWAYDFDDPVASGDTMFYKKYKEQFLKGADSARNPDEDFATSFETFVLLEKPTKSTVIDQKILFFYDFPELVKMRDFIRSNL</sequence>
<dbReference type="AlphaFoldDB" id="A0A075GEW1"/>
<organism evidence="1">
    <name type="scientific">uncultured marine thaumarchaeote KM3_135_A07</name>
    <dbReference type="NCBI Taxonomy" id="1456003"/>
    <lineage>
        <taxon>Archaea</taxon>
        <taxon>Nitrososphaerota</taxon>
        <taxon>environmental samples</taxon>
    </lineage>
</organism>
<proteinExistence type="predicted"/>